<organism evidence="8 9">
    <name type="scientific">Pseudonocardia adelaidensis</name>
    <dbReference type="NCBI Taxonomy" id="648754"/>
    <lineage>
        <taxon>Bacteria</taxon>
        <taxon>Bacillati</taxon>
        <taxon>Actinomycetota</taxon>
        <taxon>Actinomycetes</taxon>
        <taxon>Pseudonocardiales</taxon>
        <taxon>Pseudonocardiaceae</taxon>
        <taxon>Pseudonocardia</taxon>
    </lineage>
</organism>
<dbReference type="Proteomes" id="UP001500804">
    <property type="component" value="Unassembled WGS sequence"/>
</dbReference>
<protein>
    <recommendedName>
        <fullName evidence="4">Phosphate-binding protein</fullName>
    </recommendedName>
</protein>
<evidence type="ECO:0000256" key="4">
    <source>
        <dbReference type="PIRNR" id="PIRNR002756"/>
    </source>
</evidence>
<dbReference type="PROSITE" id="PS51257">
    <property type="entry name" value="PROKAR_LIPOPROTEIN"/>
    <property type="match status" value="1"/>
</dbReference>
<dbReference type="CDD" id="cd13565">
    <property type="entry name" value="PBP2_PstS"/>
    <property type="match status" value="1"/>
</dbReference>
<keyword evidence="3 4" id="KW-0592">Phosphate transport</keyword>
<evidence type="ECO:0000259" key="7">
    <source>
        <dbReference type="Pfam" id="PF12849"/>
    </source>
</evidence>
<keyword evidence="6" id="KW-0732">Signal</keyword>
<comment type="caution">
    <text evidence="8">The sequence shown here is derived from an EMBL/GenBank/DDBJ whole genome shotgun (WGS) entry which is preliminary data.</text>
</comment>
<keyword evidence="9" id="KW-1185">Reference proteome</keyword>
<evidence type="ECO:0000256" key="3">
    <source>
        <dbReference type="ARBA" id="ARBA00022592"/>
    </source>
</evidence>
<dbReference type="InterPro" id="IPR050962">
    <property type="entry name" value="Phosphate-bind_PstS"/>
</dbReference>
<dbReference type="SUPFAM" id="SSF53850">
    <property type="entry name" value="Periplasmic binding protein-like II"/>
    <property type="match status" value="1"/>
</dbReference>
<reference evidence="9" key="1">
    <citation type="journal article" date="2019" name="Int. J. Syst. Evol. Microbiol.">
        <title>The Global Catalogue of Microorganisms (GCM) 10K type strain sequencing project: providing services to taxonomists for standard genome sequencing and annotation.</title>
        <authorList>
            <consortium name="The Broad Institute Genomics Platform"/>
            <consortium name="The Broad Institute Genome Sequencing Center for Infectious Disease"/>
            <person name="Wu L."/>
            <person name="Ma J."/>
        </authorList>
    </citation>
    <scope>NUCLEOTIDE SEQUENCE [LARGE SCALE GENOMIC DNA]</scope>
    <source>
        <strain evidence="9">JCM 18302</strain>
    </source>
</reference>
<gene>
    <name evidence="8" type="primary">pstS</name>
    <name evidence="8" type="ORF">GCM10023320_57190</name>
</gene>
<keyword evidence="2 4" id="KW-0813">Transport</keyword>
<sequence length="375" mass="37775">MNTLRHGSRARLAAVGVAASGALLLAGCGAANETAAPPAGGGAPATSDVSGQISGAGASSQQAAMQAWIAAFNSVAPDATVNYDPSGSGAGRDQFVASGVQFAGSDAALDDEELPQAQQRCGGVDNVVQIPVYISPIAVVYNLQGVNDLKLKPATVAKIFNRQITTWNDPAIAADNPGVQLPATAITPVNRSDESGTTENFTEYLAAAAGADWPHEPSGDWPVQGGEAAQGTSGVVNAVKGGQGTIGYADESQAGELGKVAVGVGSEFVPPTPEAAAAVVESSQRVEGKGKYNFAIDLARDTTESGNYPIVLVSYQIACTTYADQAQGGVVHAFLNYVISEEGQQAAADAAGSAPITDAQRGQFQPAVDAISAGS</sequence>
<evidence type="ECO:0000256" key="2">
    <source>
        <dbReference type="ARBA" id="ARBA00022448"/>
    </source>
</evidence>
<dbReference type="PANTHER" id="PTHR42996">
    <property type="entry name" value="PHOSPHATE-BINDING PROTEIN PSTS"/>
    <property type="match status" value="1"/>
</dbReference>
<evidence type="ECO:0000256" key="5">
    <source>
        <dbReference type="SAM" id="MobiDB-lite"/>
    </source>
</evidence>
<proteinExistence type="inferred from homology"/>
<dbReference type="NCBIfam" id="TIGR00975">
    <property type="entry name" value="3a0107s03"/>
    <property type="match status" value="1"/>
</dbReference>
<evidence type="ECO:0000256" key="1">
    <source>
        <dbReference type="ARBA" id="ARBA00008725"/>
    </source>
</evidence>
<dbReference type="PANTHER" id="PTHR42996:SF1">
    <property type="entry name" value="PHOSPHATE-BINDING PROTEIN PSTS"/>
    <property type="match status" value="1"/>
</dbReference>
<evidence type="ECO:0000256" key="6">
    <source>
        <dbReference type="SAM" id="SignalP"/>
    </source>
</evidence>
<evidence type="ECO:0000313" key="8">
    <source>
        <dbReference type="EMBL" id="GAA5132487.1"/>
    </source>
</evidence>
<dbReference type="PIRSF" id="PIRSF002756">
    <property type="entry name" value="PstS"/>
    <property type="match status" value="1"/>
</dbReference>
<name>A0ABP9NUH5_9PSEU</name>
<feature type="chain" id="PRO_5046377899" description="Phosphate-binding protein" evidence="6">
    <location>
        <begin position="32"/>
        <end position="375"/>
    </location>
</feature>
<dbReference type="EMBL" id="BAABJO010000025">
    <property type="protein sequence ID" value="GAA5132487.1"/>
    <property type="molecule type" value="Genomic_DNA"/>
</dbReference>
<feature type="domain" description="PBP" evidence="7">
    <location>
        <begin position="44"/>
        <end position="342"/>
    </location>
</feature>
<dbReference type="InterPro" id="IPR005673">
    <property type="entry name" value="ABC_phos-bd_PstS"/>
</dbReference>
<dbReference type="Gene3D" id="3.40.190.10">
    <property type="entry name" value="Periplasmic binding protein-like II"/>
    <property type="match status" value="2"/>
</dbReference>
<feature type="signal peptide" evidence="6">
    <location>
        <begin position="1"/>
        <end position="31"/>
    </location>
</feature>
<comment type="similarity">
    <text evidence="1 4">Belongs to the PstS family.</text>
</comment>
<evidence type="ECO:0000313" key="9">
    <source>
        <dbReference type="Proteomes" id="UP001500804"/>
    </source>
</evidence>
<dbReference type="InterPro" id="IPR024370">
    <property type="entry name" value="PBP_domain"/>
</dbReference>
<accession>A0ABP9NUH5</accession>
<feature type="region of interest" description="Disordered" evidence="5">
    <location>
        <begin position="36"/>
        <end position="55"/>
    </location>
</feature>
<dbReference type="Pfam" id="PF12849">
    <property type="entry name" value="PBP_like_2"/>
    <property type="match status" value="1"/>
</dbReference>